<accession>A0AAE1LCA0</accession>
<evidence type="ECO:0000313" key="2">
    <source>
        <dbReference type="EMBL" id="KAK3914751.1"/>
    </source>
</evidence>
<keyword evidence="2" id="KW-0670">Pyruvate</keyword>
<feature type="compositionally biased region" description="Basic and acidic residues" evidence="1">
    <location>
        <begin position="29"/>
        <end position="41"/>
    </location>
</feature>
<dbReference type="EMBL" id="JAHWGI010000391">
    <property type="protein sequence ID" value="KAK3914751.1"/>
    <property type="molecule type" value="Genomic_DNA"/>
</dbReference>
<proteinExistence type="predicted"/>
<gene>
    <name evidence="2" type="ORF">KUF71_024246</name>
</gene>
<dbReference type="AlphaFoldDB" id="A0AAE1LCA0"/>
<reference evidence="2" key="1">
    <citation type="submission" date="2021-07" db="EMBL/GenBank/DDBJ databases">
        <authorList>
            <person name="Catto M.A."/>
            <person name="Jacobson A."/>
            <person name="Kennedy G."/>
            <person name="Labadie P."/>
            <person name="Hunt B.G."/>
            <person name="Srinivasan R."/>
        </authorList>
    </citation>
    <scope>NUCLEOTIDE SEQUENCE</scope>
    <source>
        <strain evidence="2">PL_HMW_Pooled</strain>
        <tissue evidence="2">Head</tissue>
    </source>
</reference>
<feature type="region of interest" description="Disordered" evidence="1">
    <location>
        <begin position="1"/>
        <end position="41"/>
    </location>
</feature>
<protein>
    <submittedName>
        <fullName evidence="2">Pyruvate:ferredoxin oxidoreductase</fullName>
    </submittedName>
</protein>
<comment type="caution">
    <text evidence="2">The sequence shown here is derived from an EMBL/GenBank/DDBJ whole genome shotgun (WGS) entry which is preliminary data.</text>
</comment>
<organism evidence="2 3">
    <name type="scientific">Frankliniella fusca</name>
    <dbReference type="NCBI Taxonomy" id="407009"/>
    <lineage>
        <taxon>Eukaryota</taxon>
        <taxon>Metazoa</taxon>
        <taxon>Ecdysozoa</taxon>
        <taxon>Arthropoda</taxon>
        <taxon>Hexapoda</taxon>
        <taxon>Insecta</taxon>
        <taxon>Pterygota</taxon>
        <taxon>Neoptera</taxon>
        <taxon>Paraneoptera</taxon>
        <taxon>Thysanoptera</taxon>
        <taxon>Terebrantia</taxon>
        <taxon>Thripoidea</taxon>
        <taxon>Thripidae</taxon>
        <taxon>Frankliniella</taxon>
    </lineage>
</organism>
<evidence type="ECO:0000256" key="1">
    <source>
        <dbReference type="SAM" id="MobiDB-lite"/>
    </source>
</evidence>
<name>A0AAE1LCA0_9NEOP</name>
<evidence type="ECO:0000313" key="3">
    <source>
        <dbReference type="Proteomes" id="UP001219518"/>
    </source>
</evidence>
<reference evidence="2" key="2">
    <citation type="journal article" date="2023" name="BMC Genomics">
        <title>Pest status, molecular evolution, and epigenetic factors derived from the genome assembly of Frankliniella fusca, a thysanopteran phytovirus vector.</title>
        <authorList>
            <person name="Catto M.A."/>
            <person name="Labadie P.E."/>
            <person name="Jacobson A.L."/>
            <person name="Kennedy G.G."/>
            <person name="Srinivasan R."/>
            <person name="Hunt B.G."/>
        </authorList>
    </citation>
    <scope>NUCLEOTIDE SEQUENCE</scope>
    <source>
        <strain evidence="2">PL_HMW_Pooled</strain>
    </source>
</reference>
<dbReference type="Proteomes" id="UP001219518">
    <property type="component" value="Unassembled WGS sequence"/>
</dbReference>
<sequence length="454" mass="51886">MDEMGPKPKRPRSSPEIPMKPQPQRPRRSSSERKTSTDDCSAKGLRVTPFELRELWLHDGECGRRYMKGCPQRTCSALDDLIAGGGDEQGMDCDMMDFWKSRIESMWRKAGTLFEIFINEKEKNLGYRLRVKSDATVKLCIKPQDAIEFGWVAQIPAEMYLAPGAHVFNRSAVDPDPIIRGGQPKYIGGPLSFLNWCPAEKMKVTVTAGSNHPMCRMSLNGLLPRGMELMWDYGLKSAMPNIHEWFLPLCCQESTAPLAEKKRHEQHINYRDCWFREACVLCGQEYSMGNKDNRVQRKQHLIGSHADYLGSVWDGCGSYEFQEVDLEKVLFMAEKLNQLLSTLKSMNWKVTPACNVFSKEELKTYGHSCEAIVSEFNRRKEMVKKMGVLVLRGFDVPSSSDHFIPIKPHQWKLLPWKNNIKPLPGRYGVPDRVREEVEALILPIVTKLTVVNKS</sequence>
<keyword evidence="3" id="KW-1185">Reference proteome</keyword>